<dbReference type="AlphaFoldDB" id="A0A8J3HPF7"/>
<dbReference type="InterPro" id="IPR012094">
    <property type="entry name" value="tRNA_Ile_lys_synt"/>
</dbReference>
<feature type="binding site" evidence="6">
    <location>
        <begin position="23"/>
        <end position="28"/>
    </location>
    <ligand>
        <name>ATP</name>
        <dbReference type="ChEBI" id="CHEBI:30616"/>
    </ligand>
</feature>
<dbReference type="GO" id="GO:0005737">
    <property type="term" value="C:cytoplasm"/>
    <property type="evidence" value="ECO:0007669"/>
    <property type="project" value="UniProtKB-SubCell"/>
</dbReference>
<gene>
    <name evidence="6 8" type="primary">tilS</name>
    <name evidence="8" type="ORF">sL5_02560</name>
</gene>
<dbReference type="GO" id="GO:0005524">
    <property type="term" value="F:ATP binding"/>
    <property type="evidence" value="ECO:0007669"/>
    <property type="project" value="UniProtKB-UniRule"/>
</dbReference>
<comment type="catalytic activity">
    <reaction evidence="5 6">
        <text>cytidine(34) in tRNA(Ile2) + L-lysine + ATP = lysidine(34) in tRNA(Ile2) + AMP + diphosphate + H(+)</text>
        <dbReference type="Rhea" id="RHEA:43744"/>
        <dbReference type="Rhea" id="RHEA-COMP:10625"/>
        <dbReference type="Rhea" id="RHEA-COMP:10670"/>
        <dbReference type="ChEBI" id="CHEBI:15378"/>
        <dbReference type="ChEBI" id="CHEBI:30616"/>
        <dbReference type="ChEBI" id="CHEBI:32551"/>
        <dbReference type="ChEBI" id="CHEBI:33019"/>
        <dbReference type="ChEBI" id="CHEBI:82748"/>
        <dbReference type="ChEBI" id="CHEBI:83665"/>
        <dbReference type="ChEBI" id="CHEBI:456215"/>
        <dbReference type="EC" id="6.3.4.19"/>
    </reaction>
</comment>
<keyword evidence="6" id="KW-0963">Cytoplasm</keyword>
<comment type="domain">
    <text evidence="6">The N-terminal region contains the highly conserved SGGXDS motif, predicted to be a P-loop motif involved in ATP binding.</text>
</comment>
<protein>
    <recommendedName>
        <fullName evidence="6">tRNA(Ile)-lysidine synthase</fullName>
        <ecNumber evidence="6">6.3.4.19</ecNumber>
    </recommendedName>
    <alternativeName>
        <fullName evidence="6">tRNA(Ile)-2-lysyl-cytidine synthase</fullName>
    </alternativeName>
    <alternativeName>
        <fullName evidence="6">tRNA(Ile)-lysidine synthetase</fullName>
    </alternativeName>
</protein>
<dbReference type="GO" id="GO:0006400">
    <property type="term" value="P:tRNA modification"/>
    <property type="evidence" value="ECO:0007669"/>
    <property type="project" value="UniProtKB-UniRule"/>
</dbReference>
<proteinExistence type="inferred from homology"/>
<dbReference type="EC" id="6.3.4.19" evidence="6"/>
<dbReference type="GO" id="GO:0032267">
    <property type="term" value="F:tRNA(Ile)-lysidine synthase activity"/>
    <property type="evidence" value="ECO:0007669"/>
    <property type="project" value="UniProtKB-EC"/>
</dbReference>
<comment type="function">
    <text evidence="6">Ligates lysine onto the cytidine present at position 34 of the AUA codon-specific tRNA(Ile) that contains the anticodon CAU, in an ATP-dependent manner. Cytidine is converted to lysidine, thus changing the amino acid specificity of the tRNA from methionine to isoleucine.</text>
</comment>
<evidence type="ECO:0000256" key="5">
    <source>
        <dbReference type="ARBA" id="ARBA00048539"/>
    </source>
</evidence>
<accession>A0A8J3HPF7</accession>
<feature type="domain" description="tRNA(Ile)-lysidine/2-thiocytidine synthase N-terminal" evidence="7">
    <location>
        <begin position="18"/>
        <end position="198"/>
    </location>
</feature>
<evidence type="ECO:0000313" key="8">
    <source>
        <dbReference type="EMBL" id="GHM59263.1"/>
    </source>
</evidence>
<dbReference type="PANTHER" id="PTHR43033:SF1">
    <property type="entry name" value="TRNA(ILE)-LYSIDINE SYNTHASE-RELATED"/>
    <property type="match status" value="1"/>
</dbReference>
<dbReference type="InterPro" id="IPR011063">
    <property type="entry name" value="TilS/TtcA_N"/>
</dbReference>
<evidence type="ECO:0000256" key="3">
    <source>
        <dbReference type="ARBA" id="ARBA00022741"/>
    </source>
</evidence>
<evidence type="ECO:0000313" key="9">
    <source>
        <dbReference type="Proteomes" id="UP000637906"/>
    </source>
</evidence>
<organism evidence="8 9">
    <name type="scientific">Candidatus Mesenet longicola</name>
    <dbReference type="NCBI Taxonomy" id="1892558"/>
    <lineage>
        <taxon>Bacteria</taxon>
        <taxon>Pseudomonadati</taxon>
        <taxon>Pseudomonadota</taxon>
        <taxon>Alphaproteobacteria</taxon>
        <taxon>Rickettsiales</taxon>
        <taxon>Anaplasmataceae</taxon>
        <taxon>Candidatus Mesenet</taxon>
    </lineage>
</organism>
<comment type="subcellular location">
    <subcellularLocation>
        <location evidence="6">Cytoplasm</location>
    </subcellularLocation>
</comment>
<sequence>MKLKFTNIIDNLKLKQKFAIAVSGGIDSMVLLHLVAQWAREKQEAMPIVLTVNHNLRPETKEEVLFVSRHAEQLGISCHILSWETEEKIKSNVQSRARKARYELLTQWCRQNQVKHLLTAHNLDDQAETFFIRLERGSGVDGLSAMSKKSIFNDIYILRPLLTFSRKVLTEYALSHNVKWIEDPSNRNNKYKRTIYRNFLKISKNPEVLMKRICLTSMHMKRALTALMHYTKIAFDQCVIISALGYIEIKLVEFNQLPEEIATRVFVYSLMAIGGKYYKPRYSSFSSIFNQIWHKDYKRDHTLHGCTIMKSKGNIMILREAAKIIDKTIELKQNETIEYEWDNRFLCTIKNISCNQTVTMTILKIYSQLPEHLKKYHQKIICSLPILVKDEKILAYPHINCDNVDLSISSHLVQENIMNCINYITDEEVFA</sequence>
<evidence type="ECO:0000259" key="7">
    <source>
        <dbReference type="Pfam" id="PF01171"/>
    </source>
</evidence>
<dbReference type="Pfam" id="PF01171">
    <property type="entry name" value="ATP_bind_3"/>
    <property type="match status" value="1"/>
</dbReference>
<dbReference type="NCBIfam" id="TIGR02432">
    <property type="entry name" value="lysidine_TilS_N"/>
    <property type="match status" value="1"/>
</dbReference>
<keyword evidence="9" id="KW-1185">Reference proteome</keyword>
<dbReference type="InterPro" id="IPR012795">
    <property type="entry name" value="tRNA_Ile_lys_synt_N"/>
</dbReference>
<evidence type="ECO:0000256" key="2">
    <source>
        <dbReference type="ARBA" id="ARBA00022694"/>
    </source>
</evidence>
<evidence type="ECO:0000256" key="4">
    <source>
        <dbReference type="ARBA" id="ARBA00022840"/>
    </source>
</evidence>
<dbReference type="Gene3D" id="3.40.50.620">
    <property type="entry name" value="HUPs"/>
    <property type="match status" value="1"/>
</dbReference>
<dbReference type="EMBL" id="BNGU01000006">
    <property type="protein sequence ID" value="GHM59263.1"/>
    <property type="molecule type" value="Genomic_DNA"/>
</dbReference>
<name>A0A8J3HPF7_9RICK</name>
<comment type="caution">
    <text evidence="8">The sequence shown here is derived from an EMBL/GenBank/DDBJ whole genome shotgun (WGS) entry which is preliminary data.</text>
</comment>
<keyword evidence="2 6" id="KW-0819">tRNA processing</keyword>
<evidence type="ECO:0000256" key="1">
    <source>
        <dbReference type="ARBA" id="ARBA00022598"/>
    </source>
</evidence>
<reference evidence="8 9" key="1">
    <citation type="journal article" date="2021" name="Microb. Ecol.">
        <title>Candidatus Mesenet longicola: Novel Endosymbionts of Brontispa longissima that Induce Cytoplasmic Incompatibility.</title>
        <authorList>
            <person name="Takano S."/>
            <person name="Gotoh Y."/>
            <person name="Hayashi T."/>
        </authorList>
    </citation>
    <scope>NUCLEOTIDE SEQUENCE [LARGE SCALE GENOMIC DNA]</scope>
    <source>
        <strain evidence="8">L5</strain>
    </source>
</reference>
<dbReference type="Proteomes" id="UP000637906">
    <property type="component" value="Unassembled WGS sequence"/>
</dbReference>
<dbReference type="CDD" id="cd01992">
    <property type="entry name" value="TilS_N"/>
    <property type="match status" value="1"/>
</dbReference>
<dbReference type="HAMAP" id="MF_01161">
    <property type="entry name" value="tRNA_Ile_lys_synt"/>
    <property type="match status" value="1"/>
</dbReference>
<keyword evidence="3 6" id="KW-0547">Nucleotide-binding</keyword>
<keyword evidence="4 6" id="KW-0067">ATP-binding</keyword>
<dbReference type="PANTHER" id="PTHR43033">
    <property type="entry name" value="TRNA(ILE)-LYSIDINE SYNTHASE-RELATED"/>
    <property type="match status" value="1"/>
</dbReference>
<keyword evidence="1 6" id="KW-0436">Ligase</keyword>
<dbReference type="InterPro" id="IPR014729">
    <property type="entry name" value="Rossmann-like_a/b/a_fold"/>
</dbReference>
<dbReference type="SUPFAM" id="SSF52402">
    <property type="entry name" value="Adenine nucleotide alpha hydrolases-like"/>
    <property type="match status" value="1"/>
</dbReference>
<evidence type="ECO:0000256" key="6">
    <source>
        <dbReference type="HAMAP-Rule" id="MF_01161"/>
    </source>
</evidence>
<comment type="similarity">
    <text evidence="6">Belongs to the tRNA(Ile)-lysidine synthase family.</text>
</comment>